<comment type="caution">
    <text evidence="2">The sequence shown here is derived from an EMBL/GenBank/DDBJ whole genome shotgun (WGS) entry which is preliminary data.</text>
</comment>
<organism evidence="2 3">
    <name type="scientific">Novimethylophilus kurashikiensis</name>
    <dbReference type="NCBI Taxonomy" id="1825523"/>
    <lineage>
        <taxon>Bacteria</taxon>
        <taxon>Pseudomonadati</taxon>
        <taxon>Pseudomonadota</taxon>
        <taxon>Betaproteobacteria</taxon>
        <taxon>Nitrosomonadales</taxon>
        <taxon>Methylophilaceae</taxon>
        <taxon>Novimethylophilus</taxon>
    </lineage>
</organism>
<evidence type="ECO:0000313" key="3">
    <source>
        <dbReference type="Proteomes" id="UP000245081"/>
    </source>
</evidence>
<name>A0A2R5F951_9PROT</name>
<dbReference type="InterPro" id="IPR007332">
    <property type="entry name" value="DUF411"/>
</dbReference>
<dbReference type="SUPFAM" id="SSF52833">
    <property type="entry name" value="Thioredoxin-like"/>
    <property type="match status" value="1"/>
</dbReference>
<keyword evidence="3" id="KW-1185">Reference proteome</keyword>
<feature type="signal peptide" evidence="1">
    <location>
        <begin position="1"/>
        <end position="22"/>
    </location>
</feature>
<protein>
    <submittedName>
        <fullName evidence="2">Amino acid permease</fullName>
    </submittedName>
</protein>
<dbReference type="InterPro" id="IPR036249">
    <property type="entry name" value="Thioredoxin-like_sf"/>
</dbReference>
<dbReference type="Pfam" id="PF04214">
    <property type="entry name" value="DUF411"/>
    <property type="match status" value="1"/>
</dbReference>
<feature type="chain" id="PRO_5015357173" evidence="1">
    <location>
        <begin position="23"/>
        <end position="144"/>
    </location>
</feature>
<dbReference type="EMBL" id="BDOQ01000009">
    <property type="protein sequence ID" value="GBG14772.1"/>
    <property type="molecule type" value="Genomic_DNA"/>
</dbReference>
<keyword evidence="1" id="KW-0732">Signal</keyword>
<gene>
    <name evidence="2" type="ORF">NMK_2373</name>
</gene>
<dbReference type="RefSeq" id="WP_109015947.1">
    <property type="nucleotide sequence ID" value="NZ_BDOQ01000009.1"/>
</dbReference>
<proteinExistence type="predicted"/>
<accession>A0A2R5F951</accession>
<reference evidence="2 3" key="1">
    <citation type="journal article" date="2018" name="Environ. Microbiol.">
        <title>Isolation and genomic characterization of Novimethylophilus kurashikiensis gen. nov. sp. nov., a new lanthanide-dependent methylotrophic species of Methylophilaceae.</title>
        <authorList>
            <person name="Lv H."/>
            <person name="Sahin N."/>
            <person name="Tani A."/>
        </authorList>
    </citation>
    <scope>NUCLEOTIDE SEQUENCE [LARGE SCALE GENOMIC DNA]</scope>
    <source>
        <strain evidence="2 3">La2-4</strain>
    </source>
</reference>
<dbReference type="OrthoDB" id="14727at2"/>
<dbReference type="Proteomes" id="UP000245081">
    <property type="component" value="Unassembled WGS sequence"/>
</dbReference>
<evidence type="ECO:0000256" key="1">
    <source>
        <dbReference type="SAM" id="SignalP"/>
    </source>
</evidence>
<dbReference type="AlphaFoldDB" id="A0A2R5F951"/>
<evidence type="ECO:0000313" key="2">
    <source>
        <dbReference type="EMBL" id="GBG14772.1"/>
    </source>
</evidence>
<sequence>MRRLLMRIVAATLMLASTLALAGPSVTLYKSPTCDCCEKYVSYLRQNGFDVKAYDENDMNAIKYKYGVTHVASCHTAIINGYVVEGHVPVSAINKLLREKPAIVGISAPGMPLNSPGMGEMKKGTLTIYRIPKGDEKPSVFSVE</sequence>